<keyword evidence="2 3" id="KW-0694">RNA-binding</keyword>
<dbReference type="NCBIfam" id="NF045867">
    <property type="entry name" value="PheT_Nterm_rel"/>
    <property type="match status" value="1"/>
</dbReference>
<evidence type="ECO:0000256" key="1">
    <source>
        <dbReference type="ARBA" id="ARBA00022555"/>
    </source>
</evidence>
<name>A5IZH2_MYCAP</name>
<dbReference type="InterPro" id="IPR002547">
    <property type="entry name" value="tRNA-bd_dom"/>
</dbReference>
<dbReference type="KEGG" id="maa:MAG7310"/>
<dbReference type="GeneID" id="93358457"/>
<organism evidence="5 6">
    <name type="scientific">Mycoplasmopsis agalactiae (strain NCTC 10123 / CIP 59.7 / PG2)</name>
    <name type="common">Mycoplasma agalactiae</name>
    <dbReference type="NCBI Taxonomy" id="347257"/>
    <lineage>
        <taxon>Bacteria</taxon>
        <taxon>Bacillati</taxon>
        <taxon>Mycoplasmatota</taxon>
        <taxon>Mycoplasmoidales</taxon>
        <taxon>Metamycoplasmataceae</taxon>
        <taxon>Mycoplasmopsis</taxon>
    </lineage>
</organism>
<protein>
    <recommendedName>
        <fullName evidence="4">tRNA-binding domain-containing protein</fullName>
    </recommendedName>
</protein>
<dbReference type="InterPro" id="IPR012340">
    <property type="entry name" value="NA-bd_OB-fold"/>
</dbReference>
<evidence type="ECO:0000259" key="4">
    <source>
        <dbReference type="PROSITE" id="PS50886"/>
    </source>
</evidence>
<reference evidence="6" key="1">
    <citation type="journal article" date="2007" name="PLoS Genet.">
        <title>Being pathogenic, plastic, and sexual while living with a nearly minimal bacterial genome.</title>
        <authorList>
            <person name="Sirand-Pugnet P."/>
            <person name="Lartigue C."/>
            <person name="Marenda M."/>
            <person name="Jacob D."/>
            <person name="Barre A."/>
            <person name="Barbe V."/>
            <person name="Schenowitz C."/>
            <person name="Mangenot S."/>
            <person name="Couloux A."/>
            <person name="Segurens B."/>
            <person name="de Daruvar A."/>
            <person name="Blanchard A."/>
            <person name="Citti C."/>
        </authorList>
    </citation>
    <scope>NUCLEOTIDE SEQUENCE [LARGE SCALE GENOMIC DNA]</scope>
    <source>
        <strain evidence="6">PG2</strain>
    </source>
</reference>
<dbReference type="CDD" id="cd02796">
    <property type="entry name" value="tRNA_bind_bactPheRS"/>
    <property type="match status" value="1"/>
</dbReference>
<dbReference type="Gene3D" id="2.40.50.140">
    <property type="entry name" value="Nucleic acid-binding proteins"/>
    <property type="match status" value="1"/>
</dbReference>
<dbReference type="EMBL" id="CU179680">
    <property type="protein sequence ID" value="CAL59431.1"/>
    <property type="molecule type" value="Genomic_DNA"/>
</dbReference>
<keyword evidence="6" id="KW-1185">Reference proteome</keyword>
<accession>A5IZH2</accession>
<keyword evidence="1 3" id="KW-0820">tRNA-binding</keyword>
<feature type="domain" description="TRNA-binding" evidence="4">
    <location>
        <begin position="85"/>
        <end position="197"/>
    </location>
</feature>
<dbReference type="GO" id="GO:0000049">
    <property type="term" value="F:tRNA binding"/>
    <property type="evidence" value="ECO:0007669"/>
    <property type="project" value="UniProtKB-UniRule"/>
</dbReference>
<dbReference type="HOGENOM" id="CLU_109324_0_0_14"/>
<evidence type="ECO:0000256" key="3">
    <source>
        <dbReference type="PROSITE-ProRule" id="PRU00209"/>
    </source>
</evidence>
<evidence type="ECO:0000313" key="5">
    <source>
        <dbReference type="EMBL" id="CAL59431.1"/>
    </source>
</evidence>
<gene>
    <name evidence="5" type="ordered locus">MAG7310</name>
</gene>
<dbReference type="AlphaFoldDB" id="A5IZH2"/>
<evidence type="ECO:0000256" key="2">
    <source>
        <dbReference type="ARBA" id="ARBA00022884"/>
    </source>
</evidence>
<dbReference type="RefSeq" id="WP_011949884.1">
    <property type="nucleotide sequence ID" value="NC_009497.1"/>
</dbReference>
<dbReference type="SUPFAM" id="SSF50249">
    <property type="entry name" value="Nucleic acid-binding proteins"/>
    <property type="match status" value="1"/>
</dbReference>
<proteinExistence type="predicted"/>
<dbReference type="Proteomes" id="UP000007065">
    <property type="component" value="Chromosome"/>
</dbReference>
<evidence type="ECO:0000313" key="6">
    <source>
        <dbReference type="Proteomes" id="UP000007065"/>
    </source>
</evidence>
<sequence>MAILFNISSKFENNAIAFFNTTINDSQADFYDDMVVFHDEDFNVSSVNLLNYKTADLGKNFKVLNANEFSELESLILSKNNKYKIQKIKRFAIGKILKREAHPKSQKLFVLEVDFKDAKRQIITNTTYTNEGKYFVWCLPGSITANGLKITEGEILEVKSYGMLCSAQSLGFNDAEAKKLDELLQKCDDSYLGQEVSNLL</sequence>
<dbReference type="PROSITE" id="PS50886">
    <property type="entry name" value="TRBD"/>
    <property type="match status" value="1"/>
</dbReference>
<dbReference type="Pfam" id="PF01588">
    <property type="entry name" value="tRNA_bind"/>
    <property type="match status" value="1"/>
</dbReference>
<dbReference type="STRING" id="347257.MAG7310"/>
<dbReference type="InterPro" id="IPR033714">
    <property type="entry name" value="tRNA_bind_bactPheRS"/>
</dbReference>